<evidence type="ECO:0000256" key="8">
    <source>
        <dbReference type="SAM" id="Phobius"/>
    </source>
</evidence>
<reference evidence="10 11" key="1">
    <citation type="submission" date="2017-08" db="EMBL/GenBank/DDBJ databases">
        <title>Lysobacter sylvestris genome.</title>
        <authorList>
            <person name="Zhang D.-C."/>
            <person name="Albuquerque L."/>
            <person name="Franca L."/>
            <person name="Froufe H.J.C."/>
            <person name="Barroso C."/>
            <person name="Egas C."/>
            <person name="Da Costa M."/>
            <person name="Margesin R."/>
        </authorList>
    </citation>
    <scope>NUCLEOTIDE SEQUENCE [LARGE SCALE GENOMIC DNA]</scope>
    <source>
        <strain evidence="10 11">AM20-91</strain>
    </source>
</reference>
<dbReference type="InterPro" id="IPR029044">
    <property type="entry name" value="Nucleotide-diphossugar_trans"/>
</dbReference>
<keyword evidence="2" id="KW-0328">Glycosyltransferase</keyword>
<name>A0A2K1Q2E4_9GAMM</name>
<dbReference type="Pfam" id="PF00535">
    <property type="entry name" value="Glycos_transf_2"/>
    <property type="match status" value="1"/>
</dbReference>
<evidence type="ECO:0000256" key="2">
    <source>
        <dbReference type="ARBA" id="ARBA00022676"/>
    </source>
</evidence>
<dbReference type="RefSeq" id="WP_165782380.1">
    <property type="nucleotide sequence ID" value="NZ_NPZB01000001.1"/>
</dbReference>
<evidence type="ECO:0000256" key="6">
    <source>
        <dbReference type="ARBA" id="ARBA00022989"/>
    </source>
</evidence>
<evidence type="ECO:0000256" key="3">
    <source>
        <dbReference type="ARBA" id="ARBA00022679"/>
    </source>
</evidence>
<proteinExistence type="predicted"/>
<dbReference type="CDD" id="cd04187">
    <property type="entry name" value="DPM1_like_bac"/>
    <property type="match status" value="1"/>
</dbReference>
<feature type="transmembrane region" description="Helical" evidence="8">
    <location>
        <begin position="228"/>
        <end position="249"/>
    </location>
</feature>
<keyword evidence="11" id="KW-1185">Reference proteome</keyword>
<dbReference type="InterPro" id="IPR050256">
    <property type="entry name" value="Glycosyltransferase_2"/>
</dbReference>
<dbReference type="AlphaFoldDB" id="A0A2K1Q2E4"/>
<evidence type="ECO:0000259" key="9">
    <source>
        <dbReference type="Pfam" id="PF00535"/>
    </source>
</evidence>
<dbReference type="PANTHER" id="PTHR48090:SF3">
    <property type="entry name" value="UNDECAPRENYL-PHOSPHATE 4-DEOXY-4-FORMAMIDO-L-ARABINOSE TRANSFERASE"/>
    <property type="match status" value="1"/>
</dbReference>
<dbReference type="SUPFAM" id="SSF53448">
    <property type="entry name" value="Nucleotide-diphospho-sugar transferases"/>
    <property type="match status" value="1"/>
</dbReference>
<keyword evidence="1" id="KW-1003">Cell membrane</keyword>
<evidence type="ECO:0000256" key="1">
    <source>
        <dbReference type="ARBA" id="ARBA00022475"/>
    </source>
</evidence>
<keyword evidence="7 8" id="KW-0472">Membrane</keyword>
<keyword evidence="3 10" id="KW-0808">Transferase</keyword>
<feature type="transmembrane region" description="Helical" evidence="8">
    <location>
        <begin position="261"/>
        <end position="286"/>
    </location>
</feature>
<keyword evidence="6 8" id="KW-1133">Transmembrane helix</keyword>
<evidence type="ECO:0000313" key="10">
    <source>
        <dbReference type="EMBL" id="PNS09216.1"/>
    </source>
</evidence>
<dbReference type="InterPro" id="IPR001173">
    <property type="entry name" value="Glyco_trans_2-like"/>
</dbReference>
<keyword evidence="4 8" id="KW-0812">Transmembrane</keyword>
<gene>
    <name evidence="10" type="ORF">Lysil_0845</name>
</gene>
<dbReference type="Gene3D" id="3.90.550.10">
    <property type="entry name" value="Spore Coat Polysaccharide Biosynthesis Protein SpsA, Chain A"/>
    <property type="match status" value="1"/>
</dbReference>
<sequence length="311" mass="34447">MAIDVSIVVPVYSATVTLKELHKRVAAVMDASGKSFELILIDDRGNPASWGIITSLANEDTRVVGLRLGRNFGQHAATMCGIANARGTCIITMDEDLEHPPEAIPGLIESCNQQQPLVYGVFPKRTHAWYRNISSEIMRWSLKKSFPDMNEAYTSFRAIHKDLAQRLSEFDLSRPYIDGMLSWLTASAGTVTVAHGEREHGESSYTLRKLVSHALNIFITFSSLPLRMASYGGAALASAGFLYLLYVIYERITGNITNPGYASLMSVILFACGIQLVILGMLGEYIGRLMSVTNRRPMYVVQDAIRYETHS</sequence>
<feature type="domain" description="Glycosyltransferase 2-like" evidence="9">
    <location>
        <begin position="6"/>
        <end position="153"/>
    </location>
</feature>
<dbReference type="GO" id="GO:0005886">
    <property type="term" value="C:plasma membrane"/>
    <property type="evidence" value="ECO:0007669"/>
    <property type="project" value="TreeGrafter"/>
</dbReference>
<dbReference type="GO" id="GO:0099621">
    <property type="term" value="F:undecaprenyl-phosphate 4-deoxy-4-formamido-L-arabinose transferase activity"/>
    <property type="evidence" value="ECO:0007669"/>
    <property type="project" value="TreeGrafter"/>
</dbReference>
<evidence type="ECO:0000313" key="11">
    <source>
        <dbReference type="Proteomes" id="UP000236220"/>
    </source>
</evidence>
<dbReference type="Proteomes" id="UP000236220">
    <property type="component" value="Unassembled WGS sequence"/>
</dbReference>
<keyword evidence="5" id="KW-0448">Lipopolysaccharide biosynthesis</keyword>
<evidence type="ECO:0000256" key="4">
    <source>
        <dbReference type="ARBA" id="ARBA00022692"/>
    </source>
</evidence>
<dbReference type="PANTHER" id="PTHR48090">
    <property type="entry name" value="UNDECAPRENYL-PHOSPHATE 4-DEOXY-4-FORMAMIDO-L-ARABINOSE TRANSFERASE-RELATED"/>
    <property type="match status" value="1"/>
</dbReference>
<organism evidence="10 11">
    <name type="scientific">Solilutibacter silvestris</name>
    <dbReference type="NCBI Taxonomy" id="1645665"/>
    <lineage>
        <taxon>Bacteria</taxon>
        <taxon>Pseudomonadati</taxon>
        <taxon>Pseudomonadota</taxon>
        <taxon>Gammaproteobacteria</taxon>
        <taxon>Lysobacterales</taxon>
        <taxon>Lysobacteraceae</taxon>
        <taxon>Solilutibacter</taxon>
    </lineage>
</organism>
<evidence type="ECO:0000256" key="7">
    <source>
        <dbReference type="ARBA" id="ARBA00023136"/>
    </source>
</evidence>
<evidence type="ECO:0000256" key="5">
    <source>
        <dbReference type="ARBA" id="ARBA00022985"/>
    </source>
</evidence>
<protein>
    <submittedName>
        <fullName evidence="10">Glycosyl transferase family 2</fullName>
    </submittedName>
</protein>
<dbReference type="GO" id="GO:0009103">
    <property type="term" value="P:lipopolysaccharide biosynthetic process"/>
    <property type="evidence" value="ECO:0007669"/>
    <property type="project" value="UniProtKB-KW"/>
</dbReference>
<comment type="caution">
    <text evidence="10">The sequence shown here is derived from an EMBL/GenBank/DDBJ whole genome shotgun (WGS) entry which is preliminary data.</text>
</comment>
<dbReference type="EMBL" id="NPZB01000001">
    <property type="protein sequence ID" value="PNS09216.1"/>
    <property type="molecule type" value="Genomic_DNA"/>
</dbReference>
<accession>A0A2K1Q2E4</accession>